<evidence type="ECO:0000256" key="3">
    <source>
        <dbReference type="ARBA" id="ARBA00022692"/>
    </source>
</evidence>
<dbReference type="AlphaFoldDB" id="M0MXS5"/>
<sequence length="159" mass="16375">MSAPDADTTVIAKTVTRVVFPLILLTAIALLFRGHNLPGGGFIAGVLTAAAFALLYVIYGLDFVETELLDRGGTPTTAAGPTIVSDYRLAFAAGLGLAITGGLAAIALGQPFLTQAVVFLHDLPLYKELEVASAFVFDLGVYLVVVGALLTILAVVGAE</sequence>
<evidence type="ECO:0000256" key="4">
    <source>
        <dbReference type="ARBA" id="ARBA00022989"/>
    </source>
</evidence>
<dbReference type="PANTHER" id="PTHR33932">
    <property type="entry name" value="NA(+)/H(+) ANTIPORTER SUBUNIT B"/>
    <property type="match status" value="1"/>
</dbReference>
<keyword evidence="4 6" id="KW-1133">Transmembrane helix</keyword>
<feature type="transmembrane region" description="Helical" evidence="6">
    <location>
        <begin position="134"/>
        <end position="156"/>
    </location>
</feature>
<dbReference type="Pfam" id="PF04039">
    <property type="entry name" value="MnhB"/>
    <property type="match status" value="1"/>
</dbReference>
<gene>
    <name evidence="8" type="ORF">C450_15453</name>
</gene>
<evidence type="ECO:0000256" key="5">
    <source>
        <dbReference type="ARBA" id="ARBA00023136"/>
    </source>
</evidence>
<organism evidence="8 9">
    <name type="scientific">Halococcus salifodinae DSM 8989</name>
    <dbReference type="NCBI Taxonomy" id="1227456"/>
    <lineage>
        <taxon>Archaea</taxon>
        <taxon>Methanobacteriati</taxon>
        <taxon>Methanobacteriota</taxon>
        <taxon>Stenosarchaea group</taxon>
        <taxon>Halobacteria</taxon>
        <taxon>Halobacteriales</taxon>
        <taxon>Halococcaceae</taxon>
        <taxon>Halococcus</taxon>
    </lineage>
</organism>
<feature type="domain" description="Na+/H+ antiporter MnhB subunit-related protein" evidence="7">
    <location>
        <begin position="11"/>
        <end position="151"/>
    </location>
</feature>
<dbReference type="PATRIC" id="fig|1227456.3.peg.3134"/>
<dbReference type="InterPro" id="IPR007182">
    <property type="entry name" value="MnhB"/>
</dbReference>
<keyword evidence="5 6" id="KW-0472">Membrane</keyword>
<dbReference type="STRING" id="1227456.C450_15453"/>
<dbReference type="EMBL" id="AOME01000074">
    <property type="protein sequence ID" value="EMA50113.1"/>
    <property type="molecule type" value="Genomic_DNA"/>
</dbReference>
<evidence type="ECO:0000256" key="6">
    <source>
        <dbReference type="SAM" id="Phobius"/>
    </source>
</evidence>
<keyword evidence="9" id="KW-1185">Reference proteome</keyword>
<evidence type="ECO:0000313" key="9">
    <source>
        <dbReference type="Proteomes" id="UP000011625"/>
    </source>
</evidence>
<reference evidence="8 9" key="1">
    <citation type="journal article" date="2014" name="PLoS Genet.">
        <title>Phylogenetically driven sequencing of extremely halophilic archaea reveals strategies for static and dynamic osmo-response.</title>
        <authorList>
            <person name="Becker E.A."/>
            <person name="Seitzer P.M."/>
            <person name="Tritt A."/>
            <person name="Larsen D."/>
            <person name="Krusor M."/>
            <person name="Yao A.I."/>
            <person name="Wu D."/>
            <person name="Madern D."/>
            <person name="Eisen J.A."/>
            <person name="Darling A.E."/>
            <person name="Facciotti M.T."/>
        </authorList>
    </citation>
    <scope>NUCLEOTIDE SEQUENCE [LARGE SCALE GENOMIC DNA]</scope>
    <source>
        <strain evidence="8 9">DSM 8989</strain>
    </source>
</reference>
<evidence type="ECO:0000256" key="1">
    <source>
        <dbReference type="ARBA" id="ARBA00004651"/>
    </source>
</evidence>
<dbReference type="InterPro" id="IPR050622">
    <property type="entry name" value="CPA3_antiporter_subunitB"/>
</dbReference>
<evidence type="ECO:0000256" key="2">
    <source>
        <dbReference type="ARBA" id="ARBA00022475"/>
    </source>
</evidence>
<keyword evidence="3 6" id="KW-0812">Transmembrane</keyword>
<name>M0MXS5_9EURY</name>
<dbReference type="RefSeq" id="WP_005044811.1">
    <property type="nucleotide sequence ID" value="NZ_AOME01000074.1"/>
</dbReference>
<comment type="caution">
    <text evidence="8">The sequence shown here is derived from an EMBL/GenBank/DDBJ whole genome shotgun (WGS) entry which is preliminary data.</text>
</comment>
<dbReference type="OrthoDB" id="19265at2157"/>
<feature type="transmembrane region" description="Helical" evidence="6">
    <location>
        <begin position="39"/>
        <end position="59"/>
    </location>
</feature>
<feature type="transmembrane region" description="Helical" evidence="6">
    <location>
        <begin position="14"/>
        <end position="32"/>
    </location>
</feature>
<keyword evidence="2" id="KW-1003">Cell membrane</keyword>
<feature type="transmembrane region" description="Helical" evidence="6">
    <location>
        <begin position="89"/>
        <end position="113"/>
    </location>
</feature>
<accession>M0MXS5</accession>
<comment type="subcellular location">
    <subcellularLocation>
        <location evidence="1">Cell membrane</location>
        <topology evidence="1">Multi-pass membrane protein</topology>
    </subcellularLocation>
</comment>
<evidence type="ECO:0000313" key="8">
    <source>
        <dbReference type="EMBL" id="EMA50113.1"/>
    </source>
</evidence>
<protein>
    <submittedName>
        <fullName evidence="8">Multisubunit na+/h+ antiporter, mnhb subunit</fullName>
    </submittedName>
</protein>
<proteinExistence type="predicted"/>
<dbReference type="GO" id="GO:0005886">
    <property type="term" value="C:plasma membrane"/>
    <property type="evidence" value="ECO:0007669"/>
    <property type="project" value="UniProtKB-SubCell"/>
</dbReference>
<evidence type="ECO:0000259" key="7">
    <source>
        <dbReference type="Pfam" id="PF04039"/>
    </source>
</evidence>
<dbReference type="Proteomes" id="UP000011625">
    <property type="component" value="Unassembled WGS sequence"/>
</dbReference>
<dbReference type="PANTHER" id="PTHR33932:SF4">
    <property type="entry name" value="NA(+)_H(+) ANTIPORTER SUBUNIT B"/>
    <property type="match status" value="1"/>
</dbReference>